<sequence>MRRKFRREPADQRREALIASTLSLIARGGPEAATVRNIAEAAGVTQGLIRHYFSSKEELLGAAYERHMELLTDATGVVLEEDHASAVLRLAAFVTAGLTPPVVDAQAVALWAGFIHLVQRDPAMRAIHAHTYLEFRDQLEGLIGAALEEAGKPCDKGLLRRSAIACNAVIDGLWLEGGALPESFEAGELPEVGLASVGAILGLDLITSARRP</sequence>
<dbReference type="GO" id="GO:0000976">
    <property type="term" value="F:transcription cis-regulatory region binding"/>
    <property type="evidence" value="ECO:0007669"/>
    <property type="project" value="TreeGrafter"/>
</dbReference>
<keyword evidence="8" id="KW-1185">Reference proteome</keyword>
<dbReference type="InterPro" id="IPR039538">
    <property type="entry name" value="BetI_C"/>
</dbReference>
<accession>A0A317PPG1</accession>
<evidence type="ECO:0000256" key="5">
    <source>
        <dbReference type="PROSITE-ProRule" id="PRU00335"/>
    </source>
</evidence>
<dbReference type="AlphaFoldDB" id="A0A317PPG1"/>
<dbReference type="InterPro" id="IPR036271">
    <property type="entry name" value="Tet_transcr_reg_TetR-rel_C_sf"/>
</dbReference>
<dbReference type="InterPro" id="IPR001647">
    <property type="entry name" value="HTH_TetR"/>
</dbReference>
<dbReference type="GO" id="GO:0003700">
    <property type="term" value="F:DNA-binding transcription factor activity"/>
    <property type="evidence" value="ECO:0007669"/>
    <property type="project" value="TreeGrafter"/>
</dbReference>
<gene>
    <name evidence="7" type="ORF">DFR52_10292</name>
</gene>
<dbReference type="OrthoDB" id="9809265at2"/>
<keyword evidence="3 5" id="KW-0238">DNA-binding</keyword>
<dbReference type="PANTHER" id="PTHR30055:SF234">
    <property type="entry name" value="HTH-TYPE TRANSCRIPTIONAL REGULATOR BETI"/>
    <property type="match status" value="1"/>
</dbReference>
<evidence type="ECO:0000313" key="7">
    <source>
        <dbReference type="EMBL" id="PWW01430.1"/>
    </source>
</evidence>
<dbReference type="InterPro" id="IPR009057">
    <property type="entry name" value="Homeodomain-like_sf"/>
</dbReference>
<dbReference type="SUPFAM" id="SSF46689">
    <property type="entry name" value="Homeodomain-like"/>
    <property type="match status" value="1"/>
</dbReference>
<evidence type="ECO:0000259" key="6">
    <source>
        <dbReference type="PROSITE" id="PS50977"/>
    </source>
</evidence>
<dbReference type="SUPFAM" id="SSF48498">
    <property type="entry name" value="Tetracyclin repressor-like, C-terminal domain"/>
    <property type="match status" value="1"/>
</dbReference>
<dbReference type="PROSITE" id="PS01081">
    <property type="entry name" value="HTH_TETR_1"/>
    <property type="match status" value="1"/>
</dbReference>
<dbReference type="Gene3D" id="1.10.357.10">
    <property type="entry name" value="Tetracycline Repressor, domain 2"/>
    <property type="match status" value="1"/>
</dbReference>
<evidence type="ECO:0000256" key="2">
    <source>
        <dbReference type="ARBA" id="ARBA00023015"/>
    </source>
</evidence>
<protein>
    <submittedName>
        <fullName evidence="7">TetR family transcriptional regulator</fullName>
    </submittedName>
</protein>
<dbReference type="PROSITE" id="PS50977">
    <property type="entry name" value="HTH_TETR_2"/>
    <property type="match status" value="1"/>
</dbReference>
<keyword evidence="4" id="KW-0804">Transcription</keyword>
<keyword evidence="2" id="KW-0805">Transcription regulation</keyword>
<name>A0A317PPG1_9HYPH</name>
<dbReference type="InterPro" id="IPR023772">
    <property type="entry name" value="DNA-bd_HTH_TetR-type_CS"/>
</dbReference>
<feature type="domain" description="HTH tetR-type" evidence="6">
    <location>
        <begin position="11"/>
        <end position="71"/>
    </location>
</feature>
<dbReference type="PRINTS" id="PR00455">
    <property type="entry name" value="HTHTETR"/>
</dbReference>
<dbReference type="Proteomes" id="UP000246352">
    <property type="component" value="Unassembled WGS sequence"/>
</dbReference>
<keyword evidence="1" id="KW-0678">Repressor</keyword>
<evidence type="ECO:0000256" key="1">
    <source>
        <dbReference type="ARBA" id="ARBA00022491"/>
    </source>
</evidence>
<comment type="caution">
    <text evidence="7">The sequence shown here is derived from an EMBL/GenBank/DDBJ whole genome shotgun (WGS) entry which is preliminary data.</text>
</comment>
<dbReference type="Pfam" id="PF00440">
    <property type="entry name" value="TetR_N"/>
    <property type="match status" value="1"/>
</dbReference>
<proteinExistence type="predicted"/>
<dbReference type="Pfam" id="PF13977">
    <property type="entry name" value="TetR_C_6"/>
    <property type="match status" value="1"/>
</dbReference>
<reference evidence="7 8" key="1">
    <citation type="submission" date="2018-05" db="EMBL/GenBank/DDBJ databases">
        <title>Genomic Encyclopedia of Type Strains, Phase IV (KMG-IV): sequencing the most valuable type-strain genomes for metagenomic binning, comparative biology and taxonomic classification.</title>
        <authorList>
            <person name="Goeker M."/>
        </authorList>
    </citation>
    <scope>NUCLEOTIDE SEQUENCE [LARGE SCALE GENOMIC DNA]</scope>
    <source>
        <strain evidence="7 8">DSM 16791</strain>
    </source>
</reference>
<evidence type="ECO:0000256" key="3">
    <source>
        <dbReference type="ARBA" id="ARBA00023125"/>
    </source>
</evidence>
<dbReference type="EMBL" id="QGTR01000002">
    <property type="protein sequence ID" value="PWW01430.1"/>
    <property type="molecule type" value="Genomic_DNA"/>
</dbReference>
<dbReference type="InterPro" id="IPR050109">
    <property type="entry name" value="HTH-type_TetR-like_transc_reg"/>
</dbReference>
<dbReference type="PANTHER" id="PTHR30055">
    <property type="entry name" value="HTH-TYPE TRANSCRIPTIONAL REGULATOR RUTR"/>
    <property type="match status" value="1"/>
</dbReference>
<dbReference type="RefSeq" id="WP_110031247.1">
    <property type="nucleotide sequence ID" value="NZ_QGTR01000002.1"/>
</dbReference>
<evidence type="ECO:0000313" key="8">
    <source>
        <dbReference type="Proteomes" id="UP000246352"/>
    </source>
</evidence>
<organism evidence="7 8">
    <name type="scientific">Hoeflea marina</name>
    <dbReference type="NCBI Taxonomy" id="274592"/>
    <lineage>
        <taxon>Bacteria</taxon>
        <taxon>Pseudomonadati</taxon>
        <taxon>Pseudomonadota</taxon>
        <taxon>Alphaproteobacteria</taxon>
        <taxon>Hyphomicrobiales</taxon>
        <taxon>Rhizobiaceae</taxon>
        <taxon>Hoeflea</taxon>
    </lineage>
</organism>
<evidence type="ECO:0000256" key="4">
    <source>
        <dbReference type="ARBA" id="ARBA00023163"/>
    </source>
</evidence>
<feature type="DNA-binding region" description="H-T-H motif" evidence="5">
    <location>
        <begin position="34"/>
        <end position="53"/>
    </location>
</feature>